<dbReference type="PROSITE" id="PS00379">
    <property type="entry name" value="CDP_ALCOHOL_P_TRANSF"/>
    <property type="match status" value="1"/>
</dbReference>
<organism evidence="4 5">
    <name type="scientific">Novosphingobium indicum</name>
    <dbReference type="NCBI Taxonomy" id="462949"/>
    <lineage>
        <taxon>Bacteria</taxon>
        <taxon>Pseudomonadati</taxon>
        <taxon>Pseudomonadota</taxon>
        <taxon>Alphaproteobacteria</taxon>
        <taxon>Sphingomonadales</taxon>
        <taxon>Sphingomonadaceae</taxon>
        <taxon>Novosphingobium</taxon>
    </lineage>
</organism>
<keyword evidence="5" id="KW-1185">Reference proteome</keyword>
<feature type="transmembrane region" description="Helical" evidence="3">
    <location>
        <begin position="273"/>
        <end position="289"/>
    </location>
</feature>
<proteinExistence type="inferred from homology"/>
<dbReference type="InterPro" id="IPR043130">
    <property type="entry name" value="CDP-OH_PTrfase_TM_dom"/>
</dbReference>
<evidence type="ECO:0000256" key="1">
    <source>
        <dbReference type="ARBA" id="ARBA00022679"/>
    </source>
</evidence>
<name>A0ABQ2JDQ1_9SPHN</name>
<dbReference type="InterPro" id="IPR048254">
    <property type="entry name" value="CDP_ALCOHOL_P_TRANSF_CS"/>
</dbReference>
<keyword evidence="1 2" id="KW-0808">Transferase</keyword>
<keyword evidence="3" id="KW-1133">Transmembrane helix</keyword>
<accession>A0ABQ2JDQ1</accession>
<evidence type="ECO:0008006" key="6">
    <source>
        <dbReference type="Google" id="ProtNLM"/>
    </source>
</evidence>
<reference evidence="5" key="1">
    <citation type="journal article" date="2019" name="Int. J. Syst. Evol. Microbiol.">
        <title>The Global Catalogue of Microorganisms (GCM) 10K type strain sequencing project: providing services to taxonomists for standard genome sequencing and annotation.</title>
        <authorList>
            <consortium name="The Broad Institute Genomics Platform"/>
            <consortium name="The Broad Institute Genome Sequencing Center for Infectious Disease"/>
            <person name="Wu L."/>
            <person name="Ma J."/>
        </authorList>
    </citation>
    <scope>NUCLEOTIDE SEQUENCE [LARGE SCALE GENOMIC DNA]</scope>
    <source>
        <strain evidence="5">CGMCC 1.6784</strain>
    </source>
</reference>
<dbReference type="Proteomes" id="UP000605099">
    <property type="component" value="Unassembled WGS sequence"/>
</dbReference>
<gene>
    <name evidence="4" type="ORF">GCM10011349_07080</name>
</gene>
<dbReference type="Pfam" id="PF01066">
    <property type="entry name" value="CDP-OH_P_transf"/>
    <property type="match status" value="1"/>
</dbReference>
<comment type="similarity">
    <text evidence="2">Belongs to the CDP-alcohol phosphatidyltransferase class-I family.</text>
</comment>
<feature type="transmembrane region" description="Helical" evidence="3">
    <location>
        <begin position="210"/>
        <end position="230"/>
    </location>
</feature>
<dbReference type="InterPro" id="IPR000462">
    <property type="entry name" value="CDP-OH_P_trans"/>
</dbReference>
<evidence type="ECO:0000256" key="3">
    <source>
        <dbReference type="SAM" id="Phobius"/>
    </source>
</evidence>
<keyword evidence="3" id="KW-0812">Transmembrane</keyword>
<protein>
    <recommendedName>
        <fullName evidence="6">Phosphatidylglycerophosphate synthase</fullName>
    </recommendedName>
</protein>
<evidence type="ECO:0000313" key="4">
    <source>
        <dbReference type="EMBL" id="GGN43205.1"/>
    </source>
</evidence>
<comment type="caution">
    <text evidence="4">The sequence shown here is derived from an EMBL/GenBank/DDBJ whole genome shotgun (WGS) entry which is preliminary data.</text>
</comment>
<sequence length="399" mass="44026">MAATLVRSELPVRAGWTTGPRMNSTPSALSVVTIGMNSVKLWGLTMGERVGRIARASKLSPVAEAPAGPAILSNAAHAWDPAWFRHIITQPGMVLTLGGVPALAHAADAAQTARIAEAMAAGTPLSDEAGLTVVAYENGPTIENKQLRKRETPFLMTLTPQSVRAIERASYFGAYKGVTDVLTKYLWPEWALVLTRICAKWRITPNMVTAVGAVFCVIATVLFAYGHYWAGMASGLVFMVLDTVDGKLARCTITSSYWGNIFDHGMDLVHPPFWWWFWATGLAYWGLGYDTETFWLVQAAIQGGYVVQRVIEGVFMRQNGMMHIHVWRKFDSNFRLITARRNPNMVILFVSMLFARPDLGLIAVAWWTVVSCLVHAVRLVQAWIVRARGGTITSWLSEA</sequence>
<feature type="transmembrane region" description="Helical" evidence="3">
    <location>
        <begin position="345"/>
        <end position="369"/>
    </location>
</feature>
<dbReference type="EMBL" id="BMLK01000003">
    <property type="protein sequence ID" value="GGN43205.1"/>
    <property type="molecule type" value="Genomic_DNA"/>
</dbReference>
<evidence type="ECO:0000313" key="5">
    <source>
        <dbReference type="Proteomes" id="UP000605099"/>
    </source>
</evidence>
<keyword evidence="3" id="KW-0472">Membrane</keyword>
<dbReference type="Gene3D" id="1.20.120.1760">
    <property type="match status" value="1"/>
</dbReference>
<evidence type="ECO:0000256" key="2">
    <source>
        <dbReference type="RuleBase" id="RU003750"/>
    </source>
</evidence>